<gene>
    <name evidence="1" type="ORF">POL72_11790</name>
</gene>
<accession>A0ABT5BXT6</accession>
<reference evidence="1 2" key="1">
    <citation type="submission" date="2023-01" db="EMBL/GenBank/DDBJ databases">
        <title>Minimal conservation of predation-associated metabolite biosynthetic gene clusters underscores biosynthetic potential of Myxococcota including descriptions for ten novel species: Archangium lansinium sp. nov., Myxococcus landrumus sp. nov., Nannocystis bai.</title>
        <authorList>
            <person name="Ahearne A."/>
            <person name="Stevens C."/>
            <person name="Dowd S."/>
        </authorList>
    </citation>
    <scope>NUCLEOTIDE SEQUENCE [LARGE SCALE GENOMIC DNA]</scope>
    <source>
        <strain evidence="1 2">WIWO2</strain>
    </source>
</reference>
<dbReference type="RefSeq" id="WP_272095229.1">
    <property type="nucleotide sequence ID" value="NZ_JAQNDK010000001.1"/>
</dbReference>
<dbReference type="Proteomes" id="UP001217485">
    <property type="component" value="Unassembled WGS sequence"/>
</dbReference>
<comment type="caution">
    <text evidence="1">The sequence shown here is derived from an EMBL/GenBank/DDBJ whole genome shotgun (WGS) entry which is preliminary data.</text>
</comment>
<name>A0ABT5BXT6_9BACT</name>
<evidence type="ECO:0000313" key="2">
    <source>
        <dbReference type="Proteomes" id="UP001217485"/>
    </source>
</evidence>
<sequence>MVGRRGKNLREGDLAEGIGIELLRTFSAVAPVPRTEDTGIDAICTLLRPEGRFLVAEDSFLGQIKSASVRKLEFETESYAWLLRLNLPLYIASVELKSATIELFTMQRAVDRIDDGWHGVVAYLDAVEGDDGEDYDHGPIVRDGVHHVCLGPPILRWSAMDAASNEFRKNAYDVTKRWIELEAMNIALRPYRCCNVPRWSTNGRPEVTYSRYGAQLDSPLVEDFGKRVGAVFMKLANDSSPSDSAALLATIQILRRNGFGGREIQIAELVLQRTVGNRELVSE</sequence>
<dbReference type="EMBL" id="JAQNDK010000001">
    <property type="protein sequence ID" value="MDC0678415.1"/>
    <property type="molecule type" value="Genomic_DNA"/>
</dbReference>
<evidence type="ECO:0000313" key="1">
    <source>
        <dbReference type="EMBL" id="MDC0678415.1"/>
    </source>
</evidence>
<keyword evidence="2" id="KW-1185">Reference proteome</keyword>
<proteinExistence type="predicted"/>
<organism evidence="1 2">
    <name type="scientific">Sorangium atrum</name>
    <dbReference type="NCBI Taxonomy" id="2995308"/>
    <lineage>
        <taxon>Bacteria</taxon>
        <taxon>Pseudomonadati</taxon>
        <taxon>Myxococcota</taxon>
        <taxon>Polyangia</taxon>
        <taxon>Polyangiales</taxon>
        <taxon>Polyangiaceae</taxon>
        <taxon>Sorangium</taxon>
    </lineage>
</organism>
<protein>
    <submittedName>
        <fullName evidence="1">Uncharacterized protein</fullName>
    </submittedName>
</protein>